<reference evidence="1 2" key="1">
    <citation type="journal article" date="2016" name="Curr. Microbiol.">
        <title>Characterization and Complete Genome Sequences of Three N4-Like Roseobacter Phages Isolated from the South China Sea.</title>
        <authorList>
            <person name="Li B."/>
            <person name="Zhang S."/>
            <person name="Long L."/>
            <person name="Huang S."/>
        </authorList>
    </citation>
    <scope>NUCLEOTIDE SEQUENCE [LARGE SCALE GENOMIC DNA]</scope>
</reference>
<evidence type="ECO:0000313" key="1">
    <source>
        <dbReference type="EMBL" id="ANJ20803.1"/>
    </source>
</evidence>
<protein>
    <submittedName>
        <fullName evidence="1">Uncharacterized protein</fullName>
    </submittedName>
</protein>
<dbReference type="EMBL" id="KU885989">
    <property type="protein sequence ID" value="ANJ20803.1"/>
    <property type="molecule type" value="Genomic_DNA"/>
</dbReference>
<sequence length="237" mass="26213">MDFTKLTPEEIAQLVRDSEDKDVLRAAADFVGVTYSGNTGVEKLKTNILAELVLDEVPDSEGDPNDPVLQALAAAGDSVSLAPTNASDEKPVSAYSMDELYEMDPNATNNEFLKRRIVKAKATRLHRVRITNLDPNDQDVPGAIVTVHNKYAGTVKKYIPYGEENEYGYHVPEIILKELKRRKYALRKEIKKKGSAFGVKEYKTSLVPKFAIEVLPPLTPEELKALAQDQKARGAVG</sequence>
<proteinExistence type="predicted"/>
<name>A0A191VYL7_9CAUD</name>
<evidence type="ECO:0000313" key="2">
    <source>
        <dbReference type="Proteomes" id="UP000259976"/>
    </source>
</evidence>
<organism evidence="1 2">
    <name type="scientific">Roseobacter phage RD-1410W1-01</name>
    <dbReference type="NCBI Taxonomy" id="1815984"/>
    <lineage>
        <taxon>Viruses</taxon>
        <taxon>Duplodnaviria</taxon>
        <taxon>Heunggongvirae</taxon>
        <taxon>Uroviricota</taxon>
        <taxon>Caudoviricetes</taxon>
        <taxon>Schitoviridae</taxon>
        <taxon>Rhodovirinae</taxon>
        <taxon>Aoqinvirus</taxon>
        <taxon>Aoqinvirus RD1410W101</taxon>
    </lineage>
</organism>
<gene>
    <name evidence="1" type="ORF">RDp01_gp69</name>
</gene>
<keyword evidence="2" id="KW-1185">Reference proteome</keyword>
<dbReference type="Proteomes" id="UP000259976">
    <property type="component" value="Segment"/>
</dbReference>
<accession>A0A191VYL7</accession>